<evidence type="ECO:0000256" key="1">
    <source>
        <dbReference type="SAM" id="MobiDB-lite"/>
    </source>
</evidence>
<evidence type="ECO:0000313" key="3">
    <source>
        <dbReference type="Proteomes" id="UP001066276"/>
    </source>
</evidence>
<gene>
    <name evidence="2" type="ORF">NDU88_006426</name>
</gene>
<evidence type="ECO:0000313" key="2">
    <source>
        <dbReference type="EMBL" id="KAJ1218854.1"/>
    </source>
</evidence>
<proteinExistence type="predicted"/>
<dbReference type="Proteomes" id="UP001066276">
    <property type="component" value="Chromosome 1_1"/>
</dbReference>
<feature type="region of interest" description="Disordered" evidence="1">
    <location>
        <begin position="1"/>
        <end position="98"/>
    </location>
</feature>
<name>A0AAV7WXJ8_PLEWA</name>
<keyword evidence="3" id="KW-1185">Reference proteome</keyword>
<dbReference type="EMBL" id="JANPWB010000001">
    <property type="protein sequence ID" value="KAJ1218854.1"/>
    <property type="molecule type" value="Genomic_DNA"/>
</dbReference>
<dbReference type="AlphaFoldDB" id="A0AAV7WXJ8"/>
<feature type="compositionally biased region" description="Polar residues" evidence="1">
    <location>
        <begin position="21"/>
        <end position="38"/>
    </location>
</feature>
<organism evidence="2 3">
    <name type="scientific">Pleurodeles waltl</name>
    <name type="common">Iberian ribbed newt</name>
    <dbReference type="NCBI Taxonomy" id="8319"/>
    <lineage>
        <taxon>Eukaryota</taxon>
        <taxon>Metazoa</taxon>
        <taxon>Chordata</taxon>
        <taxon>Craniata</taxon>
        <taxon>Vertebrata</taxon>
        <taxon>Euteleostomi</taxon>
        <taxon>Amphibia</taxon>
        <taxon>Batrachia</taxon>
        <taxon>Caudata</taxon>
        <taxon>Salamandroidea</taxon>
        <taxon>Salamandridae</taxon>
        <taxon>Pleurodelinae</taxon>
        <taxon>Pleurodeles</taxon>
    </lineage>
</organism>
<reference evidence="2" key="1">
    <citation type="journal article" date="2022" name="bioRxiv">
        <title>Sequencing and chromosome-scale assembly of the giantPleurodeles waltlgenome.</title>
        <authorList>
            <person name="Brown T."/>
            <person name="Elewa A."/>
            <person name="Iarovenko S."/>
            <person name="Subramanian E."/>
            <person name="Araus A.J."/>
            <person name="Petzold A."/>
            <person name="Susuki M."/>
            <person name="Suzuki K.-i.T."/>
            <person name="Hayashi T."/>
            <person name="Toyoda A."/>
            <person name="Oliveira C."/>
            <person name="Osipova E."/>
            <person name="Leigh N.D."/>
            <person name="Simon A."/>
            <person name="Yun M.H."/>
        </authorList>
    </citation>
    <scope>NUCLEOTIDE SEQUENCE</scope>
    <source>
        <strain evidence="2">20211129_DDA</strain>
        <tissue evidence="2">Liver</tissue>
    </source>
</reference>
<comment type="caution">
    <text evidence="2">The sequence shown here is derived from an EMBL/GenBank/DDBJ whole genome shotgun (WGS) entry which is preliminary data.</text>
</comment>
<feature type="compositionally biased region" description="Low complexity" evidence="1">
    <location>
        <begin position="47"/>
        <end position="59"/>
    </location>
</feature>
<protein>
    <submittedName>
        <fullName evidence="2">Uncharacterized protein</fullName>
    </submittedName>
</protein>
<sequence>MLGRRPQKTLFSRTPRPLWPSTHQHPTPASRWPPQSTEPVPPPLRGGPPSAAARLLSRPSAPPGHLKQAPPTAPALQNPKGHEVHGACNVPQGPRLDPAADQASRAFLAPGTACSPGATHHGLPTLQSARVGSGLLSGPPERFWATAPAPIAATAMSKMTAGLTRGPARVRPSQHRLQEK</sequence>
<accession>A0AAV7WXJ8</accession>